<dbReference type="EMBL" id="VDMD01000009">
    <property type="protein sequence ID" value="TRM63429.1"/>
    <property type="molecule type" value="Genomic_DNA"/>
</dbReference>
<evidence type="ECO:0000313" key="1">
    <source>
        <dbReference type="EMBL" id="TRM63429.1"/>
    </source>
</evidence>
<dbReference type="Proteomes" id="UP000320762">
    <property type="component" value="Unassembled WGS sequence"/>
</dbReference>
<evidence type="ECO:0000313" key="2">
    <source>
        <dbReference type="Proteomes" id="UP000320762"/>
    </source>
</evidence>
<name>A0A550CF49_9AGAR</name>
<proteinExistence type="predicted"/>
<comment type="caution">
    <text evidence="1">The sequence shown here is derived from an EMBL/GenBank/DDBJ whole genome shotgun (WGS) entry which is preliminary data.</text>
</comment>
<dbReference type="AlphaFoldDB" id="A0A550CF49"/>
<organism evidence="1 2">
    <name type="scientific">Schizophyllum amplum</name>
    <dbReference type="NCBI Taxonomy" id="97359"/>
    <lineage>
        <taxon>Eukaryota</taxon>
        <taxon>Fungi</taxon>
        <taxon>Dikarya</taxon>
        <taxon>Basidiomycota</taxon>
        <taxon>Agaricomycotina</taxon>
        <taxon>Agaricomycetes</taxon>
        <taxon>Agaricomycetidae</taxon>
        <taxon>Agaricales</taxon>
        <taxon>Schizophyllaceae</taxon>
        <taxon>Schizophyllum</taxon>
    </lineage>
</organism>
<accession>A0A550CF49</accession>
<gene>
    <name evidence="1" type="ORF">BD626DRAFT_271730</name>
</gene>
<protein>
    <submittedName>
        <fullName evidence="1">Uncharacterized protein</fullName>
    </submittedName>
</protein>
<sequence length="119" mass="13886">MKASLILNEYDLDTFDCILHVQEDGRMSDFKFSHRRPRQIHHIEYYWGLQKGDLSLGSPLNHVELRSDMAEKLYDLGWVLMPTQTLPSIIRLPIFSRGGMILRNYQTKNTNPTSFPCIC</sequence>
<reference evidence="1 2" key="1">
    <citation type="journal article" date="2019" name="New Phytol.">
        <title>Comparative genomics reveals unique wood-decay strategies and fruiting body development in the Schizophyllaceae.</title>
        <authorList>
            <person name="Almasi E."/>
            <person name="Sahu N."/>
            <person name="Krizsan K."/>
            <person name="Balint B."/>
            <person name="Kovacs G.M."/>
            <person name="Kiss B."/>
            <person name="Cseklye J."/>
            <person name="Drula E."/>
            <person name="Henrissat B."/>
            <person name="Nagy I."/>
            <person name="Chovatia M."/>
            <person name="Adam C."/>
            <person name="LaButti K."/>
            <person name="Lipzen A."/>
            <person name="Riley R."/>
            <person name="Grigoriev I.V."/>
            <person name="Nagy L.G."/>
        </authorList>
    </citation>
    <scope>NUCLEOTIDE SEQUENCE [LARGE SCALE GENOMIC DNA]</scope>
    <source>
        <strain evidence="1 2">NL-1724</strain>
    </source>
</reference>
<dbReference type="OrthoDB" id="3133596at2759"/>
<keyword evidence="2" id="KW-1185">Reference proteome</keyword>